<comment type="caution">
    <text evidence="2">The sequence shown here is derived from an EMBL/GenBank/DDBJ whole genome shotgun (WGS) entry which is preliminary data.</text>
</comment>
<dbReference type="InterPro" id="IPR032710">
    <property type="entry name" value="NTF2-like_dom_sf"/>
</dbReference>
<dbReference type="Gene3D" id="3.10.450.50">
    <property type="match status" value="1"/>
</dbReference>
<feature type="domain" description="SnoaL-like" evidence="1">
    <location>
        <begin position="21"/>
        <end position="125"/>
    </location>
</feature>
<evidence type="ECO:0000259" key="1">
    <source>
        <dbReference type="Pfam" id="PF12680"/>
    </source>
</evidence>
<protein>
    <submittedName>
        <fullName evidence="2">Nuclear transport factor 2 family protein</fullName>
    </submittedName>
</protein>
<name>A0AAP2YY97_9EURY</name>
<dbReference type="RefSeq" id="WP_338002851.1">
    <property type="nucleotide sequence ID" value="NZ_JAOPKA010000003.1"/>
</dbReference>
<dbReference type="SUPFAM" id="SSF54427">
    <property type="entry name" value="NTF2-like"/>
    <property type="match status" value="1"/>
</dbReference>
<dbReference type="Pfam" id="PF12680">
    <property type="entry name" value="SnoaL_2"/>
    <property type="match status" value="1"/>
</dbReference>
<gene>
    <name evidence="2" type="ORF">OB960_06310</name>
</gene>
<proteinExistence type="predicted"/>
<reference evidence="2" key="1">
    <citation type="submission" date="2022-09" db="EMBL/GenBank/DDBJ databases">
        <title>Enrichment on poylsaccharides allowed isolation of novel metabolic and taxonomic groups of Haloarchaea.</title>
        <authorList>
            <person name="Sorokin D.Y."/>
            <person name="Elcheninov A.G."/>
            <person name="Khizhniak T.V."/>
            <person name="Kolganova T.V."/>
            <person name="Kublanov I.V."/>
        </authorList>
    </citation>
    <scope>NUCLEOTIDE SEQUENCE</scope>
    <source>
        <strain evidence="2">AArc-xg1-1</strain>
    </source>
</reference>
<dbReference type="Proteomes" id="UP001321018">
    <property type="component" value="Unassembled WGS sequence"/>
</dbReference>
<accession>A0AAP2YY97</accession>
<organism evidence="2 3">
    <name type="scientific">Natronoglomus mannanivorans</name>
    <dbReference type="NCBI Taxonomy" id="2979990"/>
    <lineage>
        <taxon>Archaea</taxon>
        <taxon>Methanobacteriati</taxon>
        <taxon>Methanobacteriota</taxon>
        <taxon>Stenosarchaea group</taxon>
        <taxon>Halobacteria</taxon>
        <taxon>Halobacteriales</taxon>
        <taxon>Natrialbaceae</taxon>
        <taxon>Natronoglomus</taxon>
    </lineage>
</organism>
<dbReference type="AlphaFoldDB" id="A0AAP2YY97"/>
<dbReference type="InterPro" id="IPR037401">
    <property type="entry name" value="SnoaL-like"/>
</dbReference>
<dbReference type="EMBL" id="JAOPKA010000003">
    <property type="protein sequence ID" value="MCU4741013.1"/>
    <property type="molecule type" value="Genomic_DNA"/>
</dbReference>
<evidence type="ECO:0000313" key="3">
    <source>
        <dbReference type="Proteomes" id="UP001321018"/>
    </source>
</evidence>
<sequence length="131" mass="14631">MAGSVDGDGDGGDEDSAESLVRAYYRALDDHEYGTLESLLEPTFTQRRPDRTFEDREAFVRFMREDRPMTDTSHEVLAVIVGSGDGDENGAENRVTAQGRLLDGSGDAVFRFADVFTLEDGRIRRLETYTQ</sequence>
<evidence type="ECO:0000313" key="2">
    <source>
        <dbReference type="EMBL" id="MCU4741013.1"/>
    </source>
</evidence>